<evidence type="ECO:0000313" key="2">
    <source>
        <dbReference type="EMBL" id="AFU48904.1"/>
    </source>
</evidence>
<dbReference type="EMBL" id="JX402615">
    <property type="protein sequence ID" value="AFU48904.1"/>
    <property type="molecule type" value="mRNA"/>
</dbReference>
<feature type="chain" id="PRO_5003835576" evidence="1">
    <location>
        <begin position="21"/>
        <end position="29"/>
    </location>
</feature>
<name>K0IC03_TUPBE</name>
<evidence type="ECO:0000256" key="1">
    <source>
        <dbReference type="SAM" id="SignalP"/>
    </source>
</evidence>
<keyword evidence="2" id="KW-0675">Receptor</keyword>
<proteinExistence type="evidence at transcript level"/>
<sequence>MWRAGLWAPLLLCLLQAAPGYPTPGAGEE</sequence>
<protein>
    <submittedName>
        <fullName evidence="2">Interleukin 28 receptor 1 transcript variant 2</fullName>
    </submittedName>
</protein>
<accession>K0IC03</accession>
<keyword evidence="1" id="KW-0732">Signal</keyword>
<dbReference type="AlphaFoldDB" id="K0IC03"/>
<reference evidence="2" key="1">
    <citation type="journal article" date="2013" name="PLoS ONE">
        <title>Interferon-Lambda3 (IFN-lambda3) and Its Cognate Receptor Subunits in Tree Shrews (Tupaia belangeri): Genomic Sequence Retrieval, Molecular Identification and Expression Analysis.</title>
        <authorList>
            <person name="Li M.-L."/>
            <person name="Xu W.-W."/>
            <person name="Gao Y.-D."/>
            <person name="Guo Y."/>
            <person name="Wang W.-J."/>
            <person name="Wang C."/>
            <person name="Jiang S.-Y."/>
            <person name="Willden A."/>
            <person name="Huang J.-F."/>
            <person name="Zhang H.-T."/>
        </authorList>
    </citation>
    <scope>NUCLEOTIDE SEQUENCE</scope>
</reference>
<organism evidence="2">
    <name type="scientific">Tupaia belangeri</name>
    <name type="common">Common tree shrew</name>
    <name type="synonym">Tupaia glis belangeri</name>
    <dbReference type="NCBI Taxonomy" id="37347"/>
    <lineage>
        <taxon>Eukaryota</taxon>
        <taxon>Metazoa</taxon>
        <taxon>Chordata</taxon>
        <taxon>Craniata</taxon>
        <taxon>Vertebrata</taxon>
        <taxon>Euteleostomi</taxon>
        <taxon>Mammalia</taxon>
        <taxon>Eutheria</taxon>
        <taxon>Euarchontoglires</taxon>
        <taxon>Scandentia</taxon>
        <taxon>Tupaiidae</taxon>
        <taxon>Tupaia</taxon>
    </lineage>
</organism>
<feature type="signal peptide" evidence="1">
    <location>
        <begin position="1"/>
        <end position="20"/>
    </location>
</feature>
<gene>
    <name evidence="2" type="primary">IL28RA</name>
</gene>